<keyword evidence="2" id="KW-1185">Reference proteome</keyword>
<comment type="caution">
    <text evidence="1">The sequence shown here is derived from an EMBL/GenBank/DDBJ whole genome shotgun (WGS) entry which is preliminary data.</text>
</comment>
<accession>A0ABW7AXJ2</accession>
<dbReference type="EMBL" id="JBICRM010000061">
    <property type="protein sequence ID" value="MFG1710932.1"/>
    <property type="molecule type" value="Genomic_DNA"/>
</dbReference>
<evidence type="ECO:0000313" key="2">
    <source>
        <dbReference type="Proteomes" id="UP001603978"/>
    </source>
</evidence>
<evidence type="ECO:0000313" key="1">
    <source>
        <dbReference type="EMBL" id="MFG1710932.1"/>
    </source>
</evidence>
<sequence length="60" mass="6300">MRVPYVADGACSSCHVVGSPTTEVVWTAHPEHLDISGSLVASIGGLLVENGDRALLIRLE</sequence>
<dbReference type="RefSeq" id="WP_393177221.1">
    <property type="nucleotide sequence ID" value="NZ_JBICRM010000061.1"/>
</dbReference>
<name>A0ABW7AXJ2_9ACTN</name>
<protein>
    <submittedName>
        <fullName evidence="1">Uncharacterized protein</fullName>
    </submittedName>
</protein>
<organism evidence="1 2">
    <name type="scientific">Nonomuraea marmarensis</name>
    <dbReference type="NCBI Taxonomy" id="3351344"/>
    <lineage>
        <taxon>Bacteria</taxon>
        <taxon>Bacillati</taxon>
        <taxon>Actinomycetota</taxon>
        <taxon>Actinomycetes</taxon>
        <taxon>Streptosporangiales</taxon>
        <taxon>Streptosporangiaceae</taxon>
        <taxon>Nonomuraea</taxon>
    </lineage>
</organism>
<gene>
    <name evidence="1" type="ORF">ACFLIM_48010</name>
</gene>
<reference evidence="1 2" key="1">
    <citation type="submission" date="2024-10" db="EMBL/GenBank/DDBJ databases">
        <authorList>
            <person name="Topkara A.R."/>
            <person name="Saygin H."/>
        </authorList>
    </citation>
    <scope>NUCLEOTIDE SEQUENCE [LARGE SCALE GENOMIC DNA]</scope>
    <source>
        <strain evidence="1 2">M3C6</strain>
    </source>
</reference>
<dbReference type="Proteomes" id="UP001603978">
    <property type="component" value="Unassembled WGS sequence"/>
</dbReference>
<proteinExistence type="predicted"/>